<name>A0A9P6N590_9BASI</name>
<evidence type="ECO:0000313" key="2">
    <source>
        <dbReference type="Proteomes" id="UP000886653"/>
    </source>
</evidence>
<keyword evidence="2" id="KW-1185">Reference proteome</keyword>
<accession>A0A9P6N590</accession>
<evidence type="ECO:0000313" key="1">
    <source>
        <dbReference type="EMBL" id="KAG0139406.1"/>
    </source>
</evidence>
<dbReference type="OrthoDB" id="1750432at2759"/>
<gene>
    <name evidence="1" type="ORF">CROQUDRAFT_26287</name>
</gene>
<feature type="non-terminal residue" evidence="1">
    <location>
        <position position="1"/>
    </location>
</feature>
<protein>
    <submittedName>
        <fullName evidence="1">Uncharacterized protein</fullName>
    </submittedName>
</protein>
<dbReference type="EMBL" id="MU167598">
    <property type="protein sequence ID" value="KAG0139406.1"/>
    <property type="molecule type" value="Genomic_DNA"/>
</dbReference>
<feature type="non-terminal residue" evidence="1">
    <location>
        <position position="93"/>
    </location>
</feature>
<sequence length="93" mass="10314">SIRARALVDPGSEGDFIDTMFAITNNLTLEPCPFPLTCKGFDGTLSPHGPITNQWTGRMFMHGKKRELFDSTLRLDAMVLGGFDVLLGMPWLK</sequence>
<dbReference type="Proteomes" id="UP000886653">
    <property type="component" value="Unassembled WGS sequence"/>
</dbReference>
<proteinExistence type="predicted"/>
<dbReference type="AlphaFoldDB" id="A0A9P6N590"/>
<organism evidence="1 2">
    <name type="scientific">Cronartium quercuum f. sp. fusiforme G11</name>
    <dbReference type="NCBI Taxonomy" id="708437"/>
    <lineage>
        <taxon>Eukaryota</taxon>
        <taxon>Fungi</taxon>
        <taxon>Dikarya</taxon>
        <taxon>Basidiomycota</taxon>
        <taxon>Pucciniomycotina</taxon>
        <taxon>Pucciniomycetes</taxon>
        <taxon>Pucciniales</taxon>
        <taxon>Coleosporiaceae</taxon>
        <taxon>Cronartium</taxon>
    </lineage>
</organism>
<dbReference type="CDD" id="cd00303">
    <property type="entry name" value="retropepsin_like"/>
    <property type="match status" value="1"/>
</dbReference>
<comment type="caution">
    <text evidence="1">The sequence shown here is derived from an EMBL/GenBank/DDBJ whole genome shotgun (WGS) entry which is preliminary data.</text>
</comment>
<reference evidence="1" key="1">
    <citation type="submission" date="2013-11" db="EMBL/GenBank/DDBJ databases">
        <title>Genome sequence of the fusiform rust pathogen reveals effectors for host alternation and coevolution with pine.</title>
        <authorList>
            <consortium name="DOE Joint Genome Institute"/>
            <person name="Smith K."/>
            <person name="Pendleton A."/>
            <person name="Kubisiak T."/>
            <person name="Anderson C."/>
            <person name="Salamov A."/>
            <person name="Aerts A."/>
            <person name="Riley R."/>
            <person name="Clum A."/>
            <person name="Lindquist E."/>
            <person name="Ence D."/>
            <person name="Campbell M."/>
            <person name="Kronenberg Z."/>
            <person name="Feau N."/>
            <person name="Dhillon B."/>
            <person name="Hamelin R."/>
            <person name="Burleigh J."/>
            <person name="Smith J."/>
            <person name="Yandell M."/>
            <person name="Nelson C."/>
            <person name="Grigoriev I."/>
            <person name="Davis J."/>
        </authorList>
    </citation>
    <scope>NUCLEOTIDE SEQUENCE</scope>
    <source>
        <strain evidence="1">G11</strain>
    </source>
</reference>